<dbReference type="OrthoDB" id="8062037at2759"/>
<organism evidence="3 4">
    <name type="scientific">Miscanthus lutarioriparius</name>
    <dbReference type="NCBI Taxonomy" id="422564"/>
    <lineage>
        <taxon>Eukaryota</taxon>
        <taxon>Viridiplantae</taxon>
        <taxon>Streptophyta</taxon>
        <taxon>Embryophyta</taxon>
        <taxon>Tracheophyta</taxon>
        <taxon>Spermatophyta</taxon>
        <taxon>Magnoliopsida</taxon>
        <taxon>Liliopsida</taxon>
        <taxon>Poales</taxon>
        <taxon>Poaceae</taxon>
        <taxon>PACMAD clade</taxon>
        <taxon>Panicoideae</taxon>
        <taxon>Andropogonodae</taxon>
        <taxon>Andropogoneae</taxon>
        <taxon>Saccharinae</taxon>
        <taxon>Miscanthus</taxon>
    </lineage>
</organism>
<dbReference type="EMBL" id="CAJGYO010000019">
    <property type="protein sequence ID" value="CAD6339303.1"/>
    <property type="molecule type" value="Genomic_DNA"/>
</dbReference>
<evidence type="ECO:0000256" key="2">
    <source>
        <dbReference type="SAM" id="Phobius"/>
    </source>
</evidence>
<protein>
    <submittedName>
        <fullName evidence="3">Uncharacterized protein</fullName>
    </submittedName>
</protein>
<evidence type="ECO:0000256" key="1">
    <source>
        <dbReference type="SAM" id="MobiDB-lite"/>
    </source>
</evidence>
<keyword evidence="2" id="KW-1133">Transmembrane helix</keyword>
<sequence>MSTTVTVSPPPDPFGDDPAAPGTSSSNFTLLYIIIAVLAGVMLYMAFRHGQSVLAEWRRLQAGGHSEAESSGTRLGLSVDEIAALPTFTYRARTALASPHGGGRSGSKGRTPGRAVECVALLPWRLHRRLAARALVVPRVPRAPGARACADGRGGHVPAAAAAATVRCVTGAANGIEGPGAIAVEKQLFLLDKWIWGEHHRLEITIAKASHWVEDSVSDAAGVCQGGRYMLKVTASGDIRNRGCPVQVAVADEVQHKQAVVGEERWNIGKHRGDRVSITVTVTGGRRWRFPVEVAVAVAGATSSNG</sequence>
<keyword evidence="2" id="KW-0812">Transmembrane</keyword>
<feature type="region of interest" description="Disordered" evidence="1">
    <location>
        <begin position="1"/>
        <end position="20"/>
    </location>
</feature>
<proteinExistence type="predicted"/>
<dbReference type="Proteomes" id="UP000604825">
    <property type="component" value="Unassembled WGS sequence"/>
</dbReference>
<reference evidence="3" key="1">
    <citation type="submission" date="2020-10" db="EMBL/GenBank/DDBJ databases">
        <authorList>
            <person name="Han B."/>
            <person name="Lu T."/>
            <person name="Zhao Q."/>
            <person name="Huang X."/>
            <person name="Zhao Y."/>
        </authorList>
    </citation>
    <scope>NUCLEOTIDE SEQUENCE</scope>
</reference>
<evidence type="ECO:0000313" key="4">
    <source>
        <dbReference type="Proteomes" id="UP000604825"/>
    </source>
</evidence>
<name>A0A811SDD4_9POAL</name>
<evidence type="ECO:0000313" key="3">
    <source>
        <dbReference type="EMBL" id="CAD6339303.1"/>
    </source>
</evidence>
<gene>
    <name evidence="3" type="ORF">NCGR_LOCUS63401</name>
</gene>
<comment type="caution">
    <text evidence="3">The sequence shown here is derived from an EMBL/GenBank/DDBJ whole genome shotgun (WGS) entry which is preliminary data.</text>
</comment>
<keyword evidence="2" id="KW-0472">Membrane</keyword>
<dbReference type="AlphaFoldDB" id="A0A811SDD4"/>
<accession>A0A811SDD4</accession>
<keyword evidence="4" id="KW-1185">Reference proteome</keyword>
<feature type="transmembrane region" description="Helical" evidence="2">
    <location>
        <begin position="28"/>
        <end position="47"/>
    </location>
</feature>